<organism evidence="1 2">
    <name type="scientific">Zizania palustris</name>
    <name type="common">Northern wild rice</name>
    <dbReference type="NCBI Taxonomy" id="103762"/>
    <lineage>
        <taxon>Eukaryota</taxon>
        <taxon>Viridiplantae</taxon>
        <taxon>Streptophyta</taxon>
        <taxon>Embryophyta</taxon>
        <taxon>Tracheophyta</taxon>
        <taxon>Spermatophyta</taxon>
        <taxon>Magnoliopsida</taxon>
        <taxon>Liliopsida</taxon>
        <taxon>Poales</taxon>
        <taxon>Poaceae</taxon>
        <taxon>BOP clade</taxon>
        <taxon>Oryzoideae</taxon>
        <taxon>Oryzeae</taxon>
        <taxon>Zizaniinae</taxon>
        <taxon>Zizania</taxon>
    </lineage>
</organism>
<sequence length="68" mass="7463">MSPSPSRSHLCSLNPSLSVPNLQRRCLASPALARGQREGPFLGATWPISFDLTPFRLSEHIQYVGEAI</sequence>
<gene>
    <name evidence="1" type="ORF">GUJ93_ZPchr0005g14709</name>
</gene>
<reference evidence="1" key="1">
    <citation type="journal article" date="2021" name="bioRxiv">
        <title>Whole Genome Assembly and Annotation of Northern Wild Rice, Zizania palustris L., Supports a Whole Genome Duplication in the Zizania Genus.</title>
        <authorList>
            <person name="Haas M."/>
            <person name="Kono T."/>
            <person name="Macchietto M."/>
            <person name="Millas R."/>
            <person name="McGilp L."/>
            <person name="Shao M."/>
            <person name="Duquette J."/>
            <person name="Hirsch C.N."/>
            <person name="Kimball J."/>
        </authorList>
    </citation>
    <scope>NUCLEOTIDE SEQUENCE</scope>
    <source>
        <tissue evidence="1">Fresh leaf tissue</tissue>
    </source>
</reference>
<proteinExistence type="predicted"/>
<dbReference type="AlphaFoldDB" id="A0A8J5S592"/>
<dbReference type="EMBL" id="JAAALK010000284">
    <property type="protein sequence ID" value="KAG8069245.1"/>
    <property type="molecule type" value="Genomic_DNA"/>
</dbReference>
<evidence type="ECO:0000313" key="1">
    <source>
        <dbReference type="EMBL" id="KAG8069245.1"/>
    </source>
</evidence>
<dbReference type="Proteomes" id="UP000729402">
    <property type="component" value="Unassembled WGS sequence"/>
</dbReference>
<accession>A0A8J5S592</accession>
<keyword evidence="2" id="KW-1185">Reference proteome</keyword>
<comment type="caution">
    <text evidence="1">The sequence shown here is derived from an EMBL/GenBank/DDBJ whole genome shotgun (WGS) entry which is preliminary data.</text>
</comment>
<protein>
    <submittedName>
        <fullName evidence="1">Uncharacterized protein</fullName>
    </submittedName>
</protein>
<evidence type="ECO:0000313" key="2">
    <source>
        <dbReference type="Proteomes" id="UP000729402"/>
    </source>
</evidence>
<reference evidence="1" key="2">
    <citation type="submission" date="2021-02" db="EMBL/GenBank/DDBJ databases">
        <authorList>
            <person name="Kimball J.A."/>
            <person name="Haas M.W."/>
            <person name="Macchietto M."/>
            <person name="Kono T."/>
            <person name="Duquette J."/>
            <person name="Shao M."/>
        </authorList>
    </citation>
    <scope>NUCLEOTIDE SEQUENCE</scope>
    <source>
        <tissue evidence="1">Fresh leaf tissue</tissue>
    </source>
</reference>
<name>A0A8J5S592_ZIZPA</name>